<dbReference type="AlphaFoldDB" id="A0A8D8G8V3"/>
<organism evidence="1">
    <name type="scientific">Culex pipiens</name>
    <name type="common">House mosquito</name>
    <dbReference type="NCBI Taxonomy" id="7175"/>
    <lineage>
        <taxon>Eukaryota</taxon>
        <taxon>Metazoa</taxon>
        <taxon>Ecdysozoa</taxon>
        <taxon>Arthropoda</taxon>
        <taxon>Hexapoda</taxon>
        <taxon>Insecta</taxon>
        <taxon>Pterygota</taxon>
        <taxon>Neoptera</taxon>
        <taxon>Endopterygota</taxon>
        <taxon>Diptera</taxon>
        <taxon>Nematocera</taxon>
        <taxon>Culicoidea</taxon>
        <taxon>Culicidae</taxon>
        <taxon>Culicinae</taxon>
        <taxon>Culicini</taxon>
        <taxon>Culex</taxon>
        <taxon>Culex</taxon>
    </lineage>
</organism>
<dbReference type="EMBL" id="HBUE01134144">
    <property type="protein sequence ID" value="CAG6497845.1"/>
    <property type="molecule type" value="Transcribed_RNA"/>
</dbReference>
<protein>
    <submittedName>
        <fullName evidence="1">(northern house mosquito) hypothetical protein</fullName>
    </submittedName>
</protein>
<reference evidence="1" key="1">
    <citation type="submission" date="2021-05" db="EMBL/GenBank/DDBJ databases">
        <authorList>
            <person name="Alioto T."/>
            <person name="Alioto T."/>
            <person name="Gomez Garrido J."/>
        </authorList>
    </citation>
    <scope>NUCLEOTIDE SEQUENCE</scope>
</reference>
<proteinExistence type="predicted"/>
<dbReference type="EMBL" id="HBUE01134146">
    <property type="protein sequence ID" value="CAG6497849.1"/>
    <property type="molecule type" value="Transcribed_RNA"/>
</dbReference>
<evidence type="ECO:0000313" key="1">
    <source>
        <dbReference type="EMBL" id="CAG6497849.1"/>
    </source>
</evidence>
<dbReference type="EMBL" id="HBUE01223578">
    <property type="protein sequence ID" value="CAG6540826.1"/>
    <property type="molecule type" value="Transcribed_RNA"/>
</dbReference>
<dbReference type="EMBL" id="HBUE01134147">
    <property type="protein sequence ID" value="CAG6497852.1"/>
    <property type="molecule type" value="Transcribed_RNA"/>
</dbReference>
<dbReference type="EMBL" id="HBUE01134148">
    <property type="protein sequence ID" value="CAG6497855.1"/>
    <property type="molecule type" value="Transcribed_RNA"/>
</dbReference>
<dbReference type="EMBL" id="HBUE01134143">
    <property type="protein sequence ID" value="CAG6497841.1"/>
    <property type="molecule type" value="Transcribed_RNA"/>
</dbReference>
<accession>A0A8D8G8V3</accession>
<sequence length="180" mass="20202">MYQRRFSTEVCGSLRMISSEDDRWAILRARLNRLRAVCRQSEYVCGKVPGPEIRRSENSIFPSVYRIAPSHLRSLAREFEWWRHSPVRSSTSYCGRSFHASVATILIASRIKATSASGIKNGNVTRMYPGWMLAALRDSSFSTFSYSTAIAGFIPSESAIMLSAVAWMPNASFSTATTNR</sequence>
<name>A0A8D8G8V3_CULPI</name>
<dbReference type="EMBL" id="HBUE01330244">
    <property type="protein sequence ID" value="CAG6592897.1"/>
    <property type="molecule type" value="Transcribed_RNA"/>
</dbReference>